<dbReference type="SUPFAM" id="SSF51445">
    <property type="entry name" value="(Trans)glycosidases"/>
    <property type="match status" value="1"/>
</dbReference>
<dbReference type="Gene3D" id="3.30.457.10">
    <property type="entry name" value="Copper amine oxidase-like, N-terminal domain"/>
    <property type="match status" value="1"/>
</dbReference>
<gene>
    <name evidence="10" type="ORF">ACFPPD_13820</name>
</gene>
<accession>A0ABW0LY42</accession>
<dbReference type="PROSITE" id="PS51910">
    <property type="entry name" value="GH18_2"/>
    <property type="match status" value="1"/>
</dbReference>
<evidence type="ECO:0000256" key="4">
    <source>
        <dbReference type="ARBA" id="ARBA00023024"/>
    </source>
</evidence>
<dbReference type="InterPro" id="IPR011583">
    <property type="entry name" value="Chitinase_II/V-like_cat"/>
</dbReference>
<dbReference type="Gene3D" id="3.10.50.10">
    <property type="match status" value="1"/>
</dbReference>
<comment type="similarity">
    <text evidence="7">Belongs to the glycosyl hydrolase 18 family.</text>
</comment>
<evidence type="ECO:0000256" key="6">
    <source>
        <dbReference type="RuleBase" id="RU000489"/>
    </source>
</evidence>
<dbReference type="InterPro" id="IPR029070">
    <property type="entry name" value="Chitinase_insertion_sf"/>
</dbReference>
<evidence type="ECO:0000256" key="7">
    <source>
        <dbReference type="RuleBase" id="RU004453"/>
    </source>
</evidence>
<evidence type="ECO:0000256" key="2">
    <source>
        <dbReference type="ARBA" id="ARBA00012729"/>
    </source>
</evidence>
<dbReference type="SUPFAM" id="SSF55383">
    <property type="entry name" value="Copper amine oxidase, domain N"/>
    <property type="match status" value="1"/>
</dbReference>
<comment type="catalytic activity">
    <reaction evidence="1">
        <text>Random endo-hydrolysis of N-acetyl-beta-D-glucosaminide (1-&gt;4)-beta-linkages in chitin and chitodextrins.</text>
        <dbReference type="EC" id="3.2.1.14"/>
    </reaction>
</comment>
<dbReference type="Gene3D" id="3.20.20.80">
    <property type="entry name" value="Glycosidases"/>
    <property type="match status" value="1"/>
</dbReference>
<proteinExistence type="inferred from homology"/>
<dbReference type="InterPro" id="IPR017853">
    <property type="entry name" value="GH"/>
</dbReference>
<dbReference type="EMBL" id="JBHSMH010000042">
    <property type="protein sequence ID" value="MFC5469807.1"/>
    <property type="molecule type" value="Genomic_DNA"/>
</dbReference>
<keyword evidence="3 6" id="KW-0378">Hydrolase</keyword>
<dbReference type="InterPro" id="IPR036582">
    <property type="entry name" value="Mao_N_sf"/>
</dbReference>
<evidence type="ECO:0000313" key="11">
    <source>
        <dbReference type="Proteomes" id="UP001596105"/>
    </source>
</evidence>
<protein>
    <recommendedName>
        <fullName evidence="2">chitinase</fullName>
        <ecNumber evidence="2">3.2.1.14</ecNumber>
    </recommendedName>
</protein>
<dbReference type="Pfam" id="PF07833">
    <property type="entry name" value="Cu_amine_oxidN1"/>
    <property type="match status" value="1"/>
</dbReference>
<evidence type="ECO:0000313" key="10">
    <source>
        <dbReference type="EMBL" id="MFC5469807.1"/>
    </source>
</evidence>
<dbReference type="EC" id="3.2.1.14" evidence="2"/>
<keyword evidence="4" id="KW-0624">Polysaccharide degradation</keyword>
<name>A0ABW0LY42_9BACL</name>
<keyword evidence="5 6" id="KW-0326">Glycosidase</keyword>
<feature type="domain" description="GH18" evidence="9">
    <location>
        <begin position="175"/>
        <end position="533"/>
    </location>
</feature>
<dbReference type="InterPro" id="IPR001223">
    <property type="entry name" value="Glyco_hydro18_cat"/>
</dbReference>
<keyword evidence="11" id="KW-1185">Reference proteome</keyword>
<keyword evidence="4" id="KW-0119">Carbohydrate metabolism</keyword>
<dbReference type="SUPFAM" id="SSF54556">
    <property type="entry name" value="Chitinase insertion domain"/>
    <property type="match status" value="1"/>
</dbReference>
<dbReference type="GO" id="GO:0016787">
    <property type="term" value="F:hydrolase activity"/>
    <property type="evidence" value="ECO:0007669"/>
    <property type="project" value="UniProtKB-KW"/>
</dbReference>
<dbReference type="RefSeq" id="WP_209749680.1">
    <property type="nucleotide sequence ID" value="NZ_JBHSMH010000042.1"/>
</dbReference>
<keyword evidence="4" id="KW-0146">Chitin degradation</keyword>
<dbReference type="InterPro" id="IPR050314">
    <property type="entry name" value="Glycosyl_Hydrlase_18"/>
</dbReference>
<comment type="caution">
    <text evidence="10">The sequence shown here is derived from an EMBL/GenBank/DDBJ whole genome shotgun (WGS) entry which is preliminary data.</text>
</comment>
<organism evidence="10 11">
    <name type="scientific">Cohnella suwonensis</name>
    <dbReference type="NCBI Taxonomy" id="696072"/>
    <lineage>
        <taxon>Bacteria</taxon>
        <taxon>Bacillati</taxon>
        <taxon>Bacillota</taxon>
        <taxon>Bacilli</taxon>
        <taxon>Bacillales</taxon>
        <taxon>Paenibacillaceae</taxon>
        <taxon>Cohnella</taxon>
    </lineage>
</organism>
<evidence type="ECO:0000256" key="3">
    <source>
        <dbReference type="ARBA" id="ARBA00022801"/>
    </source>
</evidence>
<sequence length="533" mass="57611">MKRYLPRLGFVILLILAAFILFPMQDGLADNDIRVTYDGDAVRFANAPISLNGVTYVETRPLMQAIGLSISWLDARKVRFYKIGLTVDMAIGSKTAYVNGNARTLAATPVLQGSKLFLPVRPFASLLQFNLLWDADARLIALVSATGGGQAPSPKSTEPAAPSKPAESSKPTSSYKIIGYYPAWALYQEYDVAKLATSGITHINYAFANIADGRIALGDPDADKTNFAALRKLKQANPKLKTLISVGGWTWSGRFSDAAASIYSRNLFADSAVQFIRQNGFDGVDLDWEYPVSGGLPGNKTRPEDKKNFTLLLQAIRDKLDAAGAKDGKTYLLTIAAGASQANANQLEVGNIAGIVDWISLMTYDYHGDWESRSNHNAPLYADPADPVSAKNNADYTVKAYIKAGAPASKLVLGIPFYGRSWTGCGTDNLAMYQDCAGVAKGVLADGVHEYGNLVGKGWTAGNGFVRYWNDSSKTPWLYSAANGGTFISYEDPESIGYKAGYIKSKGLAGAMIWEMSQDYGHTLSDKLTKALK</sequence>
<dbReference type="CDD" id="cd06548">
    <property type="entry name" value="GH18_chitinase"/>
    <property type="match status" value="1"/>
</dbReference>
<dbReference type="PANTHER" id="PTHR11177:SF317">
    <property type="entry name" value="CHITINASE 12-RELATED"/>
    <property type="match status" value="1"/>
</dbReference>
<reference evidence="11" key="1">
    <citation type="journal article" date="2019" name="Int. J. Syst. Evol. Microbiol.">
        <title>The Global Catalogue of Microorganisms (GCM) 10K type strain sequencing project: providing services to taxonomists for standard genome sequencing and annotation.</title>
        <authorList>
            <consortium name="The Broad Institute Genomics Platform"/>
            <consortium name="The Broad Institute Genome Sequencing Center for Infectious Disease"/>
            <person name="Wu L."/>
            <person name="Ma J."/>
        </authorList>
    </citation>
    <scope>NUCLEOTIDE SEQUENCE [LARGE SCALE GENOMIC DNA]</scope>
    <source>
        <strain evidence="11">CCUG 57113</strain>
    </source>
</reference>
<evidence type="ECO:0000259" key="9">
    <source>
        <dbReference type="PROSITE" id="PS51910"/>
    </source>
</evidence>
<evidence type="ECO:0000256" key="8">
    <source>
        <dbReference type="SAM" id="MobiDB-lite"/>
    </source>
</evidence>
<dbReference type="PROSITE" id="PS01095">
    <property type="entry name" value="GH18_1"/>
    <property type="match status" value="1"/>
</dbReference>
<dbReference type="InterPro" id="IPR001579">
    <property type="entry name" value="Glyco_hydro_18_chit_AS"/>
</dbReference>
<feature type="region of interest" description="Disordered" evidence="8">
    <location>
        <begin position="147"/>
        <end position="172"/>
    </location>
</feature>
<dbReference type="InterPro" id="IPR012854">
    <property type="entry name" value="Cu_amine_oxidase-like_N"/>
</dbReference>
<dbReference type="Pfam" id="PF00704">
    <property type="entry name" value="Glyco_hydro_18"/>
    <property type="match status" value="1"/>
</dbReference>
<dbReference type="PANTHER" id="PTHR11177">
    <property type="entry name" value="CHITINASE"/>
    <property type="match status" value="1"/>
</dbReference>
<evidence type="ECO:0000256" key="5">
    <source>
        <dbReference type="ARBA" id="ARBA00023295"/>
    </source>
</evidence>
<evidence type="ECO:0000256" key="1">
    <source>
        <dbReference type="ARBA" id="ARBA00000822"/>
    </source>
</evidence>
<dbReference type="Proteomes" id="UP001596105">
    <property type="component" value="Unassembled WGS sequence"/>
</dbReference>
<dbReference type="SMART" id="SM00636">
    <property type="entry name" value="Glyco_18"/>
    <property type="match status" value="1"/>
</dbReference>